<keyword evidence="7" id="KW-1185">Reference proteome</keyword>
<evidence type="ECO:0000256" key="1">
    <source>
        <dbReference type="ARBA" id="ARBA00004141"/>
    </source>
</evidence>
<dbReference type="EMBL" id="JBBPHU010000005">
    <property type="protein sequence ID" value="KAK7517457.1"/>
    <property type="molecule type" value="Genomic_DNA"/>
</dbReference>
<protein>
    <submittedName>
        <fullName evidence="6">Membrane bound O-acyl transferase family-domain-containing protein</fullName>
    </submittedName>
</protein>
<evidence type="ECO:0000313" key="6">
    <source>
        <dbReference type="EMBL" id="KAK7517457.1"/>
    </source>
</evidence>
<comment type="caution">
    <text evidence="6">The sequence shown here is derived from an EMBL/GenBank/DDBJ whole genome shotgun (WGS) entry which is preliminary data.</text>
</comment>
<dbReference type="Pfam" id="PF13813">
    <property type="entry name" value="MBOAT_2"/>
    <property type="match status" value="1"/>
</dbReference>
<dbReference type="Proteomes" id="UP001363622">
    <property type="component" value="Unassembled WGS sequence"/>
</dbReference>
<evidence type="ECO:0000256" key="2">
    <source>
        <dbReference type="ARBA" id="ARBA00022692"/>
    </source>
</evidence>
<feature type="domain" description="Wax synthase" evidence="5">
    <location>
        <begin position="258"/>
        <end position="333"/>
    </location>
</feature>
<gene>
    <name evidence="6" type="ORF">IWZ03DRAFT_171987</name>
</gene>
<name>A0ABR1KP13_9PEZI</name>
<evidence type="ECO:0000259" key="5">
    <source>
        <dbReference type="Pfam" id="PF13813"/>
    </source>
</evidence>
<sequence length="420" mass="47548">MDLLWKLQSLLARIGQVNVLPPVEQRTPLPVWYLPCFVFVVSLSFAFPRGLLRTAFSLPVVAYMAWKYGHYTIGVNFPDRYPWGCFLVVILFRYADFVLLGNADREKIRPKPKGSDSYPTGIGSPPPPLSTFPRTFFQRFLWGLKLLTVYHRGVGWTHEVKGIPPHIKLYSRWNFVAQQISHACLTSLIIKAGKAYVASTRFGNSDPLARTNFFSEPWWFQLSIGVCNLCLICAPCILLNSTFSAIGVALGIWRPEDCPPIWGPWSESYTVRKLWGTTWHQCLRRITNTSGSFVAKDLLRLRKGTFASKYTQLFVGFYASALIHYGGAIFTCGHDTGDLKYFMAQPVAILVEDHVIALGRRLGIKESPVWKRVGYVWTAAWFLFSVRWNIGPQLEEGYALFPEAGDLLGFFNIHSESATA</sequence>
<accession>A0ABR1KP13</accession>
<dbReference type="InterPro" id="IPR032805">
    <property type="entry name" value="Wax_synthase_dom"/>
</dbReference>
<keyword evidence="3" id="KW-1133">Transmembrane helix</keyword>
<keyword evidence="6" id="KW-0808">Transferase</keyword>
<comment type="subcellular location">
    <subcellularLocation>
        <location evidence="1">Membrane</location>
        <topology evidence="1">Multi-pass membrane protein</topology>
    </subcellularLocation>
</comment>
<evidence type="ECO:0000256" key="4">
    <source>
        <dbReference type="ARBA" id="ARBA00023136"/>
    </source>
</evidence>
<proteinExistence type="predicted"/>
<evidence type="ECO:0000313" key="7">
    <source>
        <dbReference type="Proteomes" id="UP001363622"/>
    </source>
</evidence>
<keyword evidence="4" id="KW-0472">Membrane</keyword>
<reference evidence="6 7" key="1">
    <citation type="submission" date="2024-04" db="EMBL/GenBank/DDBJ databases">
        <title>Phyllosticta paracitricarpa is synonymous to the EU quarantine fungus P. citricarpa based on phylogenomic analyses.</title>
        <authorList>
            <consortium name="Lawrence Berkeley National Laboratory"/>
            <person name="Van Ingen-Buijs V.A."/>
            <person name="Van Westerhoven A.C."/>
            <person name="Haridas S."/>
            <person name="Skiadas P."/>
            <person name="Martin F."/>
            <person name="Groenewald J.Z."/>
            <person name="Crous P.W."/>
            <person name="Seidl M.F."/>
        </authorList>
    </citation>
    <scope>NUCLEOTIDE SEQUENCE [LARGE SCALE GENOMIC DNA]</scope>
    <source>
        <strain evidence="6 7">CBS 123371</strain>
    </source>
</reference>
<evidence type="ECO:0000256" key="3">
    <source>
        <dbReference type="ARBA" id="ARBA00022989"/>
    </source>
</evidence>
<dbReference type="GO" id="GO:0016740">
    <property type="term" value="F:transferase activity"/>
    <property type="evidence" value="ECO:0007669"/>
    <property type="project" value="UniProtKB-KW"/>
</dbReference>
<keyword evidence="2" id="KW-0812">Transmembrane</keyword>
<organism evidence="6 7">
    <name type="scientific">Phyllosticta citriasiana</name>
    <dbReference type="NCBI Taxonomy" id="595635"/>
    <lineage>
        <taxon>Eukaryota</taxon>
        <taxon>Fungi</taxon>
        <taxon>Dikarya</taxon>
        <taxon>Ascomycota</taxon>
        <taxon>Pezizomycotina</taxon>
        <taxon>Dothideomycetes</taxon>
        <taxon>Dothideomycetes incertae sedis</taxon>
        <taxon>Botryosphaeriales</taxon>
        <taxon>Phyllostictaceae</taxon>
        <taxon>Phyllosticta</taxon>
    </lineage>
</organism>